<evidence type="ECO:0000313" key="1">
    <source>
        <dbReference type="EMBL" id="MBA0708084.1"/>
    </source>
</evidence>
<accession>A0A7J8Z9S9</accession>
<evidence type="ECO:0000313" key="2">
    <source>
        <dbReference type="Proteomes" id="UP000593574"/>
    </source>
</evidence>
<protein>
    <submittedName>
        <fullName evidence="1">Uncharacterized protein</fullName>
    </submittedName>
</protein>
<gene>
    <name evidence="1" type="ORF">Golax_020072</name>
</gene>
<sequence>MSWRKCYRQLEVECDNALLVELILVAEL</sequence>
<keyword evidence="2" id="KW-1185">Reference proteome</keyword>
<comment type="caution">
    <text evidence="1">The sequence shown here is derived from an EMBL/GenBank/DDBJ whole genome shotgun (WGS) entry which is preliminary data.</text>
</comment>
<dbReference type="Proteomes" id="UP000593574">
    <property type="component" value="Unassembled WGS sequence"/>
</dbReference>
<reference evidence="1 2" key="1">
    <citation type="journal article" date="2019" name="Genome Biol. Evol.">
        <title>Insights into the evolution of the New World diploid cottons (Gossypium, subgenus Houzingenia) based on genome sequencing.</title>
        <authorList>
            <person name="Grover C.E."/>
            <person name="Arick M.A. 2nd"/>
            <person name="Thrash A."/>
            <person name="Conover J.L."/>
            <person name="Sanders W.S."/>
            <person name="Peterson D.G."/>
            <person name="Frelichowski J.E."/>
            <person name="Scheffler J.A."/>
            <person name="Scheffler B.E."/>
            <person name="Wendel J.F."/>
        </authorList>
    </citation>
    <scope>NUCLEOTIDE SEQUENCE [LARGE SCALE GENOMIC DNA]</scope>
    <source>
        <strain evidence="1">4</strain>
        <tissue evidence="1">Leaf</tissue>
    </source>
</reference>
<organism evidence="1 2">
    <name type="scientific">Gossypium laxum</name>
    <dbReference type="NCBI Taxonomy" id="34288"/>
    <lineage>
        <taxon>Eukaryota</taxon>
        <taxon>Viridiplantae</taxon>
        <taxon>Streptophyta</taxon>
        <taxon>Embryophyta</taxon>
        <taxon>Tracheophyta</taxon>
        <taxon>Spermatophyta</taxon>
        <taxon>Magnoliopsida</taxon>
        <taxon>eudicotyledons</taxon>
        <taxon>Gunneridae</taxon>
        <taxon>Pentapetalae</taxon>
        <taxon>rosids</taxon>
        <taxon>malvids</taxon>
        <taxon>Malvales</taxon>
        <taxon>Malvaceae</taxon>
        <taxon>Malvoideae</taxon>
        <taxon>Gossypium</taxon>
    </lineage>
</organism>
<proteinExistence type="predicted"/>
<dbReference type="EMBL" id="JABEZV010000003">
    <property type="protein sequence ID" value="MBA0708084.1"/>
    <property type="molecule type" value="Genomic_DNA"/>
</dbReference>
<name>A0A7J8Z9S9_9ROSI</name>
<dbReference type="AlphaFoldDB" id="A0A7J8Z9S9"/>